<feature type="coiled-coil region" evidence="14">
    <location>
        <begin position="111"/>
        <end position="174"/>
    </location>
</feature>
<feature type="coiled-coil region" evidence="14">
    <location>
        <begin position="341"/>
        <end position="385"/>
    </location>
</feature>
<evidence type="ECO:0000256" key="13">
    <source>
        <dbReference type="ARBA" id="ARBA00046114"/>
    </source>
</evidence>
<evidence type="ECO:0000256" key="2">
    <source>
        <dbReference type="ARBA" id="ARBA00004611"/>
    </source>
</evidence>
<feature type="region of interest" description="Disordered" evidence="15">
    <location>
        <begin position="489"/>
        <end position="517"/>
    </location>
</feature>
<reference evidence="17" key="1">
    <citation type="submission" date="2022-07" db="EMBL/GenBank/DDBJ databases">
        <title>Genome analysis of Parmales, a sister group of diatoms, reveals the evolutionary specialization of diatoms from phago-mixotrophs to photoautotrophs.</title>
        <authorList>
            <person name="Ban H."/>
            <person name="Sato S."/>
            <person name="Yoshikawa S."/>
            <person name="Kazumasa Y."/>
            <person name="Nakamura Y."/>
            <person name="Ichinomiya M."/>
            <person name="Saitoh K."/>
            <person name="Sato N."/>
            <person name="Blanc-Mathieu R."/>
            <person name="Endo H."/>
            <person name="Kuwata A."/>
            <person name="Ogata H."/>
        </authorList>
    </citation>
    <scope>NUCLEOTIDE SEQUENCE</scope>
</reference>
<evidence type="ECO:0000256" key="12">
    <source>
        <dbReference type="ARBA" id="ARBA00023273"/>
    </source>
</evidence>
<evidence type="ECO:0000256" key="10">
    <source>
        <dbReference type="ARBA" id="ARBA00023242"/>
    </source>
</evidence>
<feature type="coiled-coil region" evidence="14">
    <location>
        <begin position="213"/>
        <end position="301"/>
    </location>
</feature>
<evidence type="ECO:0000256" key="14">
    <source>
        <dbReference type="SAM" id="Coils"/>
    </source>
</evidence>
<evidence type="ECO:0000256" key="9">
    <source>
        <dbReference type="ARBA" id="ARBA00023212"/>
    </source>
</evidence>
<dbReference type="InterPro" id="IPR026504">
    <property type="entry name" value="MNS1"/>
</dbReference>
<evidence type="ECO:0000256" key="11">
    <source>
        <dbReference type="ARBA" id="ARBA00023254"/>
    </source>
</evidence>
<sequence length="517" mass="61500">MVSAQYQGVQHRQPIMTQQKIEQLEAHRRATESHNKELLTYVGDNTRLTHAAKNEVRVSQARRANTMARVAAENMVAQSVQEQEYNAKMNKVIFDQNSKLATEISLRNAENERMEREIQRMCDTSEELKELERKLNIAYVNKERAAQHQEAILLKSLEQAREMAIDDQMEYERQLYIKKEMDKEDGRREKMMEQKSVLQKQILDRQVLAVEAREEAERDKEMVEAIVAKINEQDRLEIEERNHKKEETRALVKFFQEERERKKAQILEEERQAEAEIKAYYDKLAQRLKEETDAKNAAEAEKKRRWAKVVEETKNQNDSKEEFSLLRDMLWEEELEAKRIADDKERVRKREEDKRKMMEENQIQLANKKKMIEAMEAEEERLVQIMLAKFSKDEEAEKDKQARRLDMKNQYIQNIKGQKEERFKLYQIEKDKELAERDYAGEMEEYRLRVVAEARKRLLQQHAAKLKGFLPKGAIQNEEEARIVRQAKDLSDHTGRNPPLVQMQTGYPGAEEYKRLR</sequence>
<dbReference type="PANTHER" id="PTHR19265:SF0">
    <property type="entry name" value="MEIOSIS-SPECIFIC NUCLEAR STRUCTURAL PROTEIN 1"/>
    <property type="match status" value="1"/>
</dbReference>
<dbReference type="OrthoDB" id="197839at2759"/>
<keyword evidence="12" id="KW-0966">Cell projection</keyword>
<dbReference type="EMBL" id="BRXZ01004650">
    <property type="protein sequence ID" value="GMH53045.1"/>
    <property type="molecule type" value="Genomic_DNA"/>
</dbReference>
<dbReference type="PANTHER" id="PTHR19265">
    <property type="entry name" value="MEIOSIS-SPECIFIC NUCLEAR STRUCTURAL PROTEIN 1"/>
    <property type="match status" value="1"/>
</dbReference>
<keyword evidence="5" id="KW-0963">Cytoplasm</keyword>
<keyword evidence="9" id="KW-0206">Cytoskeleton</keyword>
<dbReference type="InterPro" id="IPR043597">
    <property type="entry name" value="TPH_dom"/>
</dbReference>
<organism evidence="17 18">
    <name type="scientific">Triparma retinervis</name>
    <dbReference type="NCBI Taxonomy" id="2557542"/>
    <lineage>
        <taxon>Eukaryota</taxon>
        <taxon>Sar</taxon>
        <taxon>Stramenopiles</taxon>
        <taxon>Ochrophyta</taxon>
        <taxon>Bolidophyceae</taxon>
        <taxon>Parmales</taxon>
        <taxon>Triparmaceae</taxon>
        <taxon>Triparma</taxon>
    </lineage>
</organism>
<evidence type="ECO:0000313" key="18">
    <source>
        <dbReference type="Proteomes" id="UP001165082"/>
    </source>
</evidence>
<gene>
    <name evidence="17" type="ORF">TrRE_jg9778</name>
</gene>
<accession>A0A9W7DSW0</accession>
<evidence type="ECO:0000256" key="5">
    <source>
        <dbReference type="ARBA" id="ARBA00022490"/>
    </source>
</evidence>
<comment type="similarity">
    <text evidence="3">Belongs to the MNS1 family.</text>
</comment>
<keyword evidence="18" id="KW-1185">Reference proteome</keyword>
<dbReference type="Proteomes" id="UP001165082">
    <property type="component" value="Unassembled WGS sequence"/>
</dbReference>
<keyword evidence="11" id="KW-0469">Meiosis</keyword>
<keyword evidence="7 14" id="KW-0175">Coiled coil</keyword>
<dbReference type="Pfam" id="PF13868">
    <property type="entry name" value="TPH"/>
    <property type="match status" value="1"/>
</dbReference>
<name>A0A9W7DSW0_9STRA</name>
<keyword evidence="6" id="KW-0282">Flagellum</keyword>
<keyword evidence="10" id="KW-0539">Nucleus</keyword>
<evidence type="ECO:0000256" key="7">
    <source>
        <dbReference type="ARBA" id="ARBA00023054"/>
    </source>
</evidence>
<evidence type="ECO:0000313" key="17">
    <source>
        <dbReference type="EMBL" id="GMH53045.1"/>
    </source>
</evidence>
<comment type="function">
    <text evidence="13">Microtubule inner protein (MIP) part of the dynein-decorated doublet microtubules (DMTs) in cilia axoneme, which is required for motile cilia beating. May play a role in the control of meiotic division and germ cell differentiation through regulation of pairing and recombination during meiosis. Required for sperm flagella assembly. May play a role in the assembly and function of the outer dynein arm-docking complex (ODA-DC). ODA-DC mediates outer dynein arms (ODA) binding onto the axonemal doublet microtubules.</text>
</comment>
<comment type="subcellular location">
    <subcellularLocation>
        <location evidence="2">Cytoplasm</location>
        <location evidence="2">Cytoskeleton</location>
        <location evidence="2">Flagellum axoneme</location>
    </subcellularLocation>
    <subcellularLocation>
        <location evidence="1">Nucleus</location>
    </subcellularLocation>
</comment>
<evidence type="ECO:0000259" key="16">
    <source>
        <dbReference type="Pfam" id="PF13868"/>
    </source>
</evidence>
<keyword evidence="8" id="KW-0969">Cilium</keyword>
<evidence type="ECO:0000256" key="6">
    <source>
        <dbReference type="ARBA" id="ARBA00022846"/>
    </source>
</evidence>
<comment type="caution">
    <text evidence="17">The sequence shown here is derived from an EMBL/GenBank/DDBJ whole genome shotgun (WGS) entry which is preliminary data.</text>
</comment>
<evidence type="ECO:0000256" key="1">
    <source>
        <dbReference type="ARBA" id="ARBA00004123"/>
    </source>
</evidence>
<evidence type="ECO:0000256" key="8">
    <source>
        <dbReference type="ARBA" id="ARBA00023069"/>
    </source>
</evidence>
<evidence type="ECO:0000256" key="15">
    <source>
        <dbReference type="SAM" id="MobiDB-lite"/>
    </source>
</evidence>
<evidence type="ECO:0000256" key="3">
    <source>
        <dbReference type="ARBA" id="ARBA00009158"/>
    </source>
</evidence>
<dbReference type="GO" id="GO:0051321">
    <property type="term" value="P:meiotic cell cycle"/>
    <property type="evidence" value="ECO:0007669"/>
    <property type="project" value="UniProtKB-KW"/>
</dbReference>
<evidence type="ECO:0000256" key="4">
    <source>
        <dbReference type="ARBA" id="ARBA00014813"/>
    </source>
</evidence>
<dbReference type="GO" id="GO:0005634">
    <property type="term" value="C:nucleus"/>
    <property type="evidence" value="ECO:0007669"/>
    <property type="project" value="UniProtKB-SubCell"/>
</dbReference>
<protein>
    <recommendedName>
        <fullName evidence="4">Meiosis-specific nuclear structural protein 1</fullName>
    </recommendedName>
</protein>
<feature type="domain" description="Trichohyalin-plectin-homology" evidence="16">
    <location>
        <begin position="122"/>
        <end position="472"/>
    </location>
</feature>
<proteinExistence type="inferred from homology"/>
<dbReference type="AlphaFoldDB" id="A0A9W7DSW0"/>